<dbReference type="Pfam" id="PF01704">
    <property type="entry name" value="UDPGP"/>
    <property type="match status" value="1"/>
</dbReference>
<gene>
    <name evidence="4" type="ORF">CLV35_1216</name>
</gene>
<dbReference type="PANTHER" id="PTHR43511">
    <property type="match status" value="1"/>
</dbReference>
<dbReference type="EMBL" id="RBWV01000010">
    <property type="protein sequence ID" value="RKS77527.1"/>
    <property type="molecule type" value="Genomic_DNA"/>
</dbReference>
<evidence type="ECO:0000256" key="3">
    <source>
        <dbReference type="ARBA" id="ARBA00022695"/>
    </source>
</evidence>
<comment type="caution">
    <text evidence="4">The sequence shown here is derived from an EMBL/GenBank/DDBJ whole genome shotgun (WGS) entry which is preliminary data.</text>
</comment>
<dbReference type="InterPro" id="IPR016267">
    <property type="entry name" value="UDPGP_trans"/>
</dbReference>
<comment type="similarity">
    <text evidence="1">Belongs to the UDPGP type 1 family.</text>
</comment>
<dbReference type="GO" id="GO:0003983">
    <property type="term" value="F:UTP:glucose-1-phosphate uridylyltransferase activity"/>
    <property type="evidence" value="ECO:0007669"/>
    <property type="project" value="InterPro"/>
</dbReference>
<evidence type="ECO:0000256" key="2">
    <source>
        <dbReference type="ARBA" id="ARBA00022679"/>
    </source>
</evidence>
<keyword evidence="5" id="KW-1185">Reference proteome</keyword>
<dbReference type="SUPFAM" id="SSF53448">
    <property type="entry name" value="Nucleotide-diphospho-sugar transferases"/>
    <property type="match status" value="1"/>
</dbReference>
<evidence type="ECO:0000313" key="4">
    <source>
        <dbReference type="EMBL" id="RKS77527.1"/>
    </source>
</evidence>
<dbReference type="InterPro" id="IPR002618">
    <property type="entry name" value="UDPGP_fam"/>
</dbReference>
<dbReference type="RefSeq" id="WP_121192557.1">
    <property type="nucleotide sequence ID" value="NZ_RBWV01000010.1"/>
</dbReference>
<reference evidence="4 5" key="1">
    <citation type="submission" date="2018-10" db="EMBL/GenBank/DDBJ databases">
        <title>Genomic Encyclopedia of Archaeal and Bacterial Type Strains, Phase II (KMG-II): from individual species to whole genera.</title>
        <authorList>
            <person name="Goeker M."/>
        </authorList>
    </citation>
    <scope>NUCLEOTIDE SEQUENCE [LARGE SCALE GENOMIC DNA]</scope>
    <source>
        <strain evidence="4 5">RP-AC37</strain>
    </source>
</reference>
<keyword evidence="2 4" id="KW-0808">Transferase</keyword>
<dbReference type="GO" id="GO:0006011">
    <property type="term" value="P:UDP-alpha-D-glucose metabolic process"/>
    <property type="evidence" value="ECO:0007669"/>
    <property type="project" value="InterPro"/>
</dbReference>
<dbReference type="InParanoid" id="A0A420XRV1"/>
<organism evidence="4 5">
    <name type="scientific">Motilibacter peucedani</name>
    <dbReference type="NCBI Taxonomy" id="598650"/>
    <lineage>
        <taxon>Bacteria</taxon>
        <taxon>Bacillati</taxon>
        <taxon>Actinomycetota</taxon>
        <taxon>Actinomycetes</taxon>
        <taxon>Motilibacterales</taxon>
        <taxon>Motilibacteraceae</taxon>
        <taxon>Motilibacter</taxon>
    </lineage>
</organism>
<accession>A0A420XRV1</accession>
<dbReference type="OrthoDB" id="9804758at2"/>
<keyword evidence="3 4" id="KW-0548">Nucleotidyltransferase</keyword>
<evidence type="ECO:0000313" key="5">
    <source>
        <dbReference type="Proteomes" id="UP000281955"/>
    </source>
</evidence>
<proteinExistence type="inferred from homology"/>
<sequence>MTQTIDDETQRILDAYGFDEATFTDLRERVRTGSLGPATNVVDGVVGPPDPADVVELPAPGSEAYDAAREAGLRALRAGEVASVVLNGGMATRFGGVVKGVVEAVDGKSFLEVKISQAAEIAQALGADVPVVVMTSWATDRATREFLAERGVPEPIYFSQYVSLRLEPDGGLFRTGEGEVSPFSPGHGDFLIAFRASGTLQALRERGVKYVMVSNVDNLPARVDPVVIGAHINAGRPASFESVPNEGDVGGAPASVDGRSRVLESMQFPPDFDHSTLPLTNVNTATFDLDALDRDFDLTWVYVEKSVEGRSAVQLERLYHEASRFLPTTFLAVPASGPQGRFLPIKKPDDLVAAQDELRELVARPAV</sequence>
<dbReference type="AlphaFoldDB" id="A0A420XRV1"/>
<dbReference type="Gene3D" id="3.90.550.10">
    <property type="entry name" value="Spore Coat Polysaccharide Biosynthesis Protein SpsA, Chain A"/>
    <property type="match status" value="1"/>
</dbReference>
<dbReference type="Proteomes" id="UP000281955">
    <property type="component" value="Unassembled WGS sequence"/>
</dbReference>
<dbReference type="InterPro" id="IPR029044">
    <property type="entry name" value="Nucleotide-diphossugar_trans"/>
</dbReference>
<protein>
    <submittedName>
        <fullName evidence="4">UTP--glucose-1-phosphate uridylyltransferase</fullName>
    </submittedName>
</protein>
<evidence type="ECO:0000256" key="1">
    <source>
        <dbReference type="ARBA" id="ARBA00010401"/>
    </source>
</evidence>
<name>A0A420XRV1_9ACTN</name>